<accession>A8RVC5</accession>
<evidence type="ECO:0000313" key="2">
    <source>
        <dbReference type="Proteomes" id="UP000005396"/>
    </source>
</evidence>
<dbReference type="AlphaFoldDB" id="A8RVC5"/>
<gene>
    <name evidence="1" type="ORF">CLOBOL_04242</name>
</gene>
<name>A8RVC5_ENTBW</name>
<comment type="caution">
    <text evidence="1">The sequence shown here is derived from an EMBL/GenBank/DDBJ whole genome shotgun (WGS) entry which is preliminary data.</text>
</comment>
<organism evidence="1 2">
    <name type="scientific">Enterocloster bolteae (strain ATCC BAA-613 / DSM 15670 / CCUG 46953 / JCM 12243 / WAL 16351)</name>
    <name type="common">Clostridium bolteae</name>
    <dbReference type="NCBI Taxonomy" id="411902"/>
    <lineage>
        <taxon>Bacteria</taxon>
        <taxon>Bacillati</taxon>
        <taxon>Bacillota</taxon>
        <taxon>Clostridia</taxon>
        <taxon>Lachnospirales</taxon>
        <taxon>Lachnospiraceae</taxon>
        <taxon>Enterocloster</taxon>
    </lineage>
</organism>
<reference evidence="1 2" key="2">
    <citation type="submission" date="2007-09" db="EMBL/GenBank/DDBJ databases">
        <title>Draft genome sequence of Clostridium bolteae (ATCC BAA-613).</title>
        <authorList>
            <person name="Sudarsanam P."/>
            <person name="Ley R."/>
            <person name="Guruge J."/>
            <person name="Turnbaugh P.J."/>
            <person name="Mahowald M."/>
            <person name="Liep D."/>
            <person name="Gordon J."/>
        </authorList>
    </citation>
    <scope>NUCLEOTIDE SEQUENCE [LARGE SCALE GENOMIC DNA]</scope>
    <source>
        <strain evidence="2">ATCC BAA-613 / DSM 15670 / CCUG 46953 / JCM 12243 / WAL 16351</strain>
    </source>
</reference>
<dbReference type="EMBL" id="ABCC02000034">
    <property type="protein sequence ID" value="EDP15321.1"/>
    <property type="molecule type" value="Genomic_DNA"/>
</dbReference>
<proteinExistence type="predicted"/>
<dbReference type="Proteomes" id="UP000005396">
    <property type="component" value="Unassembled WGS sequence"/>
</dbReference>
<reference evidence="1 2" key="1">
    <citation type="submission" date="2007-08" db="EMBL/GenBank/DDBJ databases">
        <authorList>
            <person name="Fulton L."/>
            <person name="Clifton S."/>
            <person name="Fulton B."/>
            <person name="Xu J."/>
            <person name="Minx P."/>
            <person name="Pepin K.H."/>
            <person name="Johnson M."/>
            <person name="Thiruvilangam P."/>
            <person name="Bhonagiri V."/>
            <person name="Nash W.E."/>
            <person name="Mardis E.R."/>
            <person name="Wilson R.K."/>
        </authorList>
    </citation>
    <scope>NUCLEOTIDE SEQUENCE [LARGE SCALE GENOMIC DNA]</scope>
    <source>
        <strain evidence="2">ATCC BAA-613 / DSM 15670 / CCUG 46953 / JCM 12243 / WAL 16351</strain>
    </source>
</reference>
<protein>
    <submittedName>
        <fullName evidence="1">Uncharacterized protein</fullName>
    </submittedName>
</protein>
<dbReference type="PaxDb" id="411902-CLOBOL_04242"/>
<dbReference type="HOGENOM" id="CLU_3307281_0_0_9"/>
<evidence type="ECO:0000313" key="1">
    <source>
        <dbReference type="EMBL" id="EDP15321.1"/>
    </source>
</evidence>
<sequence length="39" mass="4242">MFLLDFACTRFTVNVEKCLDITAFSLSPLIGNICTGSIS</sequence>